<feature type="non-terminal residue" evidence="1">
    <location>
        <position position="1"/>
    </location>
</feature>
<gene>
    <name evidence="1" type="ORF">MYCIT1_LOCUS34863</name>
</gene>
<proteinExistence type="predicted"/>
<dbReference type="Proteomes" id="UP001295794">
    <property type="component" value="Unassembled WGS sequence"/>
</dbReference>
<dbReference type="EMBL" id="CAVNYO010000462">
    <property type="protein sequence ID" value="CAK5282804.1"/>
    <property type="molecule type" value="Genomic_DNA"/>
</dbReference>
<organism evidence="1 2">
    <name type="scientific">Mycena citricolor</name>
    <dbReference type="NCBI Taxonomy" id="2018698"/>
    <lineage>
        <taxon>Eukaryota</taxon>
        <taxon>Fungi</taxon>
        <taxon>Dikarya</taxon>
        <taxon>Basidiomycota</taxon>
        <taxon>Agaricomycotina</taxon>
        <taxon>Agaricomycetes</taxon>
        <taxon>Agaricomycetidae</taxon>
        <taxon>Agaricales</taxon>
        <taxon>Marasmiineae</taxon>
        <taxon>Mycenaceae</taxon>
        <taxon>Mycena</taxon>
    </lineage>
</organism>
<reference evidence="1" key="1">
    <citation type="submission" date="2023-11" db="EMBL/GenBank/DDBJ databases">
        <authorList>
            <person name="De Vega J J."/>
            <person name="De Vega J J."/>
        </authorList>
    </citation>
    <scope>NUCLEOTIDE SEQUENCE</scope>
</reference>
<protein>
    <submittedName>
        <fullName evidence="1">Uncharacterized protein</fullName>
    </submittedName>
</protein>
<keyword evidence="2" id="KW-1185">Reference proteome</keyword>
<sequence>SAITTCAELLSQRGAQIIAIKWISSITCIDRMSRPPPPPHTAQAARTAPTMPLPQLIHPNCLLSVSHDADDGLVSVLLPQQRTDGFPGQIFHAARLSEKVVFSPLLLDPHVNLAAGTGKVFSGCLSMEGPAQQLLGGPQPQLVQCALAVKEQVLSETHGLVVGC</sequence>
<accession>A0AAD2K8U4</accession>
<dbReference type="AlphaFoldDB" id="A0AAD2K8U4"/>
<comment type="caution">
    <text evidence="1">The sequence shown here is derived from an EMBL/GenBank/DDBJ whole genome shotgun (WGS) entry which is preliminary data.</text>
</comment>
<name>A0AAD2K8U4_9AGAR</name>
<evidence type="ECO:0000313" key="2">
    <source>
        <dbReference type="Proteomes" id="UP001295794"/>
    </source>
</evidence>
<evidence type="ECO:0000313" key="1">
    <source>
        <dbReference type="EMBL" id="CAK5282804.1"/>
    </source>
</evidence>